<evidence type="ECO:0000256" key="2">
    <source>
        <dbReference type="ARBA" id="ARBA00006906"/>
    </source>
</evidence>
<comment type="caution">
    <text evidence="6">The sequence shown here is derived from an EMBL/GenBank/DDBJ whole genome shotgun (WGS) entry which is preliminary data.</text>
</comment>
<keyword evidence="4 6" id="KW-0456">Lyase</keyword>
<gene>
    <name evidence="6" type="ORF">FHU37_000786</name>
</gene>
<dbReference type="EMBL" id="JACBZD010000001">
    <property type="protein sequence ID" value="NYI03843.1"/>
    <property type="molecule type" value="Genomic_DNA"/>
</dbReference>
<reference evidence="6 7" key="1">
    <citation type="submission" date="2020-07" db="EMBL/GenBank/DDBJ databases">
        <title>Sequencing the genomes of 1000 actinobacteria strains.</title>
        <authorList>
            <person name="Klenk H.-P."/>
        </authorList>
    </citation>
    <scope>NUCLEOTIDE SEQUENCE [LARGE SCALE GENOMIC DNA]</scope>
    <source>
        <strain evidence="6 7">DSM 42178</strain>
    </source>
</reference>
<keyword evidence="5" id="KW-0119">Carbohydrate metabolism</keyword>
<dbReference type="PROSITE" id="PS00160">
    <property type="entry name" value="ALDOLASE_KDPG_KHG_2"/>
    <property type="match status" value="1"/>
</dbReference>
<dbReference type="Gene3D" id="3.20.20.70">
    <property type="entry name" value="Aldolase class I"/>
    <property type="match status" value="1"/>
</dbReference>
<comment type="subunit">
    <text evidence="3">Homotrimer.</text>
</comment>
<dbReference type="GO" id="GO:0106009">
    <property type="term" value="F:(4S)-4-hydroxy-2-oxoglutarate aldolase activity"/>
    <property type="evidence" value="ECO:0007669"/>
    <property type="project" value="UniProtKB-EC"/>
</dbReference>
<dbReference type="SUPFAM" id="SSF51569">
    <property type="entry name" value="Aldolase"/>
    <property type="match status" value="1"/>
</dbReference>
<dbReference type="RefSeq" id="WP_179812838.1">
    <property type="nucleotide sequence ID" value="NZ_JACBZD010000001.1"/>
</dbReference>
<dbReference type="InterPro" id="IPR013785">
    <property type="entry name" value="Aldolase_TIM"/>
</dbReference>
<dbReference type="EC" id="4.1.2.14" evidence="6"/>
<organism evidence="6 7">
    <name type="scientific">Allostreptomyces psammosilenae</name>
    <dbReference type="NCBI Taxonomy" id="1892865"/>
    <lineage>
        <taxon>Bacteria</taxon>
        <taxon>Bacillati</taxon>
        <taxon>Actinomycetota</taxon>
        <taxon>Actinomycetes</taxon>
        <taxon>Kitasatosporales</taxon>
        <taxon>Streptomycetaceae</taxon>
        <taxon>Allostreptomyces</taxon>
    </lineage>
</organism>
<evidence type="ECO:0000313" key="6">
    <source>
        <dbReference type="EMBL" id="NYI03843.1"/>
    </source>
</evidence>
<dbReference type="PANTHER" id="PTHR30246">
    <property type="entry name" value="2-KETO-3-DEOXY-6-PHOSPHOGLUCONATE ALDOLASE"/>
    <property type="match status" value="1"/>
</dbReference>
<evidence type="ECO:0000256" key="1">
    <source>
        <dbReference type="ARBA" id="ARBA00004761"/>
    </source>
</evidence>
<dbReference type="CDD" id="cd00452">
    <property type="entry name" value="KDPG_aldolase"/>
    <property type="match status" value="1"/>
</dbReference>
<dbReference type="EC" id="4.1.3.42" evidence="6"/>
<evidence type="ECO:0000256" key="5">
    <source>
        <dbReference type="ARBA" id="ARBA00023277"/>
    </source>
</evidence>
<evidence type="ECO:0000256" key="3">
    <source>
        <dbReference type="ARBA" id="ARBA00011233"/>
    </source>
</evidence>
<sequence>MPEHTDFTHELRRHRLAAIVRGSDPKAALGSVLALAEEGVRLIEISLTTPGAEAVIAQAVEEAGTDALIGAGTVVTPQDALRARDAGAQWMVTPALDKGFEHALALGVPVLAGALTPTEAVVAMRSGASAVKLFPASLGGPGYLRALRDPLPDIPFVPVGGVDADAARAYFAAGAVAVGVGSPLLGDAPRGGDLARLRARAREFLTVCAAGAAA</sequence>
<dbReference type="InterPro" id="IPR000887">
    <property type="entry name" value="Aldlse_KDPG_KHG"/>
</dbReference>
<name>A0A852ZN54_9ACTN</name>
<dbReference type="Pfam" id="PF01081">
    <property type="entry name" value="Aldolase"/>
    <property type="match status" value="1"/>
</dbReference>
<dbReference type="GO" id="GO:0008675">
    <property type="term" value="F:2-dehydro-3-deoxy-phosphogluconate aldolase activity"/>
    <property type="evidence" value="ECO:0007669"/>
    <property type="project" value="UniProtKB-EC"/>
</dbReference>
<dbReference type="AlphaFoldDB" id="A0A852ZN54"/>
<accession>A0A852ZN54</accession>
<dbReference type="InterPro" id="IPR031338">
    <property type="entry name" value="KDPG/KHG_AS_2"/>
</dbReference>
<dbReference type="PANTHER" id="PTHR30246:SF1">
    <property type="entry name" value="2-DEHYDRO-3-DEOXY-6-PHOSPHOGALACTONATE ALDOLASE-RELATED"/>
    <property type="match status" value="1"/>
</dbReference>
<dbReference type="Proteomes" id="UP000567795">
    <property type="component" value="Unassembled WGS sequence"/>
</dbReference>
<protein>
    <submittedName>
        <fullName evidence="6">2-dehydro-3-deoxyphosphogluconate aldolase/(4S)-4-hydroxy-2-oxoglutarate aldolase</fullName>
        <ecNumber evidence="6">4.1.2.14</ecNumber>
        <ecNumber evidence="6">4.1.3.42</ecNumber>
    </submittedName>
</protein>
<evidence type="ECO:0000313" key="7">
    <source>
        <dbReference type="Proteomes" id="UP000567795"/>
    </source>
</evidence>
<keyword evidence="7" id="KW-1185">Reference proteome</keyword>
<comment type="similarity">
    <text evidence="2">Belongs to the KHG/KDPG aldolase family.</text>
</comment>
<evidence type="ECO:0000256" key="4">
    <source>
        <dbReference type="ARBA" id="ARBA00023239"/>
    </source>
</evidence>
<comment type="pathway">
    <text evidence="1">Carbohydrate acid metabolism.</text>
</comment>
<proteinExistence type="inferred from homology"/>